<evidence type="ECO:0000313" key="2">
    <source>
        <dbReference type="Proteomes" id="UP000028488"/>
    </source>
</evidence>
<organism evidence="1 2">
    <name type="scientific">Rhodococcus opacus</name>
    <name type="common">Nocardia opaca</name>
    <dbReference type="NCBI Taxonomy" id="37919"/>
    <lineage>
        <taxon>Bacteria</taxon>
        <taxon>Bacillati</taxon>
        <taxon>Actinomycetota</taxon>
        <taxon>Actinomycetes</taxon>
        <taxon>Mycobacteriales</taxon>
        <taxon>Nocardiaceae</taxon>
        <taxon>Rhodococcus</taxon>
    </lineage>
</organism>
<dbReference type="Proteomes" id="UP000028488">
    <property type="component" value="Chromosome"/>
</dbReference>
<gene>
    <name evidence="1" type="ORF">EP51_12005</name>
</gene>
<evidence type="ECO:0000313" key="1">
    <source>
        <dbReference type="EMBL" id="AII05300.1"/>
    </source>
</evidence>
<dbReference type="eggNOG" id="ENOG5033WAI">
    <property type="taxonomic scope" value="Bacteria"/>
</dbReference>
<dbReference type="EMBL" id="CP008947">
    <property type="protein sequence ID" value="AII05300.1"/>
    <property type="molecule type" value="Genomic_DNA"/>
</dbReference>
<dbReference type="AlphaFoldDB" id="A0A076EGD2"/>
<proteinExistence type="predicted"/>
<protein>
    <recommendedName>
        <fullName evidence="3">N-acetyltransferase domain-containing protein</fullName>
    </recommendedName>
</protein>
<dbReference type="RefSeq" id="WP_128639328.1">
    <property type="nucleotide sequence ID" value="NZ_CP008947.1"/>
</dbReference>
<accession>A0A076EGD2</accession>
<reference evidence="1 2" key="1">
    <citation type="submission" date="2014-07" db="EMBL/GenBank/DDBJ databases">
        <title>Genome Sequence of Rhodococcus opacus Strain R7, a Biodegrader of Mono- and Polycyclic Aromatic Hydrocarbons.</title>
        <authorList>
            <person name="Di Gennaro P."/>
            <person name="Zampolli J."/>
            <person name="Presti I."/>
            <person name="Cappelletti M."/>
            <person name="D'Ursi P."/>
            <person name="Orro A."/>
            <person name="Mezzelani A."/>
            <person name="Milanesi L."/>
        </authorList>
    </citation>
    <scope>NUCLEOTIDE SEQUENCE [LARGE SCALE GENOMIC DNA]</scope>
    <source>
        <strain evidence="1 2">R7</strain>
    </source>
</reference>
<evidence type="ECO:0008006" key="3">
    <source>
        <dbReference type="Google" id="ProtNLM"/>
    </source>
</evidence>
<name>A0A076EGD2_RHOOP</name>
<sequence length="258" mass="28306">MPVEQLTRPQIDARSTDTLIDRTLSVWDPRSECRFVVARPTEEPELWEAYLEGAVAGYRKYGAEKALEYRRIQGGDTTAIFFVAIEPNGSVAAGVRTQGPYLSAGQAHAITEWGNHPGAPAVRRMIEDRLPFGVVEAKGAWVADTAARRGELVGALGRIATFSMDLLDVQFMLATAASHVLDTWRTTGGVVADHIAPVPYPDDRYETRLMWWDRSRRRGRAESMQLAQLLLATSRPTPSAAIATGTGGNVVRPMRSVS</sequence>